<protein>
    <submittedName>
        <fullName evidence="2">Prepilin-type N-terminal cleavage/methylation domain-containing protein</fullName>
    </submittedName>
</protein>
<evidence type="ECO:0000313" key="2">
    <source>
        <dbReference type="EMBL" id="MBB5019471.1"/>
    </source>
</evidence>
<comment type="caution">
    <text evidence="2">The sequence shown here is derived from an EMBL/GenBank/DDBJ whole genome shotgun (WGS) entry which is preliminary data.</text>
</comment>
<gene>
    <name evidence="2" type="ORF">HNQ59_002773</name>
</gene>
<dbReference type="InterPro" id="IPR045584">
    <property type="entry name" value="Pilin-like"/>
</dbReference>
<keyword evidence="1" id="KW-0472">Membrane</keyword>
<dbReference type="RefSeq" id="WP_184040400.1">
    <property type="nucleotide sequence ID" value="NZ_JACHHY010000017.1"/>
</dbReference>
<dbReference type="PROSITE" id="PS00409">
    <property type="entry name" value="PROKAR_NTER_METHYL"/>
    <property type="match status" value="1"/>
</dbReference>
<feature type="transmembrane region" description="Helical" evidence="1">
    <location>
        <begin position="29"/>
        <end position="50"/>
    </location>
</feature>
<evidence type="ECO:0000256" key="1">
    <source>
        <dbReference type="SAM" id="Phobius"/>
    </source>
</evidence>
<evidence type="ECO:0000313" key="3">
    <source>
        <dbReference type="Proteomes" id="UP000575898"/>
    </source>
</evidence>
<keyword evidence="3" id="KW-1185">Reference proteome</keyword>
<dbReference type="EMBL" id="JACHHY010000017">
    <property type="protein sequence ID" value="MBB5019471.1"/>
    <property type="molecule type" value="Genomic_DNA"/>
</dbReference>
<dbReference type="AlphaFoldDB" id="A0A840MWC9"/>
<dbReference type="NCBIfam" id="TIGR02532">
    <property type="entry name" value="IV_pilin_GFxxxE"/>
    <property type="match status" value="1"/>
</dbReference>
<reference evidence="2 3" key="1">
    <citation type="submission" date="2020-08" db="EMBL/GenBank/DDBJ databases">
        <title>Genomic Encyclopedia of Type Strains, Phase IV (KMG-IV): sequencing the most valuable type-strain genomes for metagenomic binning, comparative biology and taxonomic classification.</title>
        <authorList>
            <person name="Goeker M."/>
        </authorList>
    </citation>
    <scope>NUCLEOTIDE SEQUENCE [LARGE SCALE GENOMIC DNA]</scope>
    <source>
        <strain evidence="2 3">DSM 27165</strain>
    </source>
</reference>
<name>A0A840MWC9_9PROT</name>
<dbReference type="InterPro" id="IPR012902">
    <property type="entry name" value="N_methyl_site"/>
</dbReference>
<organism evidence="2 3">
    <name type="scientific">Chitinivorax tropicus</name>
    <dbReference type="NCBI Taxonomy" id="714531"/>
    <lineage>
        <taxon>Bacteria</taxon>
        <taxon>Pseudomonadati</taxon>
        <taxon>Pseudomonadota</taxon>
        <taxon>Betaproteobacteria</taxon>
        <taxon>Chitinivorax</taxon>
    </lineage>
</organism>
<keyword evidence="1" id="KW-1133">Transmembrane helix</keyword>
<dbReference type="SUPFAM" id="SSF54523">
    <property type="entry name" value="Pili subunits"/>
    <property type="match status" value="1"/>
</dbReference>
<sequence length="253" mass="26527">MNGFVGHRRPIPLASTDQADQWRVGPRGFSLVELTVVLLVLGLVLAGIIGPLSAQQEARRVADSRILLEAANEALLGYAMQHGGLPCPAPGSLATGSNGAGLSPANCIFGPGQVAVGVLPWATLGLPEKDAWGHRITYALSSQLNAQLSNVPQFTLSSSGAINIYNRLPQSNSNRQALGVPFVLVSHGKLGLGAFDSTGNQIATGTDARVIENSDVDNAFVSQSTADDNFDHIVRWTPMATLIAKMVQSGKLP</sequence>
<dbReference type="Proteomes" id="UP000575898">
    <property type="component" value="Unassembled WGS sequence"/>
</dbReference>
<accession>A0A840MWC9</accession>
<keyword evidence="1" id="KW-0812">Transmembrane</keyword>
<proteinExistence type="predicted"/>
<dbReference type="Pfam" id="PF07963">
    <property type="entry name" value="N_methyl"/>
    <property type="match status" value="1"/>
</dbReference>